<dbReference type="RefSeq" id="WP_345262013.1">
    <property type="nucleotide sequence ID" value="NZ_BAABIM010000001.1"/>
</dbReference>
<evidence type="ECO:0000313" key="11">
    <source>
        <dbReference type="EMBL" id="GAA4668368.1"/>
    </source>
</evidence>
<name>A0ABP8VPJ5_9ACTN</name>
<feature type="region of interest" description="Disordered" evidence="8">
    <location>
        <begin position="1"/>
        <end position="27"/>
    </location>
</feature>
<dbReference type="CDD" id="cd17503">
    <property type="entry name" value="MFS_LmrB_MDR_like"/>
    <property type="match status" value="1"/>
</dbReference>
<feature type="transmembrane region" description="Helical" evidence="9">
    <location>
        <begin position="101"/>
        <end position="120"/>
    </location>
</feature>
<evidence type="ECO:0000256" key="6">
    <source>
        <dbReference type="ARBA" id="ARBA00022989"/>
    </source>
</evidence>
<evidence type="ECO:0000256" key="3">
    <source>
        <dbReference type="ARBA" id="ARBA00022448"/>
    </source>
</evidence>
<keyword evidence="6 9" id="KW-1133">Transmembrane helix</keyword>
<feature type="transmembrane region" description="Helical" evidence="9">
    <location>
        <begin position="190"/>
        <end position="210"/>
    </location>
</feature>
<feature type="transmembrane region" description="Helical" evidence="9">
    <location>
        <begin position="164"/>
        <end position="184"/>
    </location>
</feature>
<comment type="similarity">
    <text evidence="2">Belongs to the major facilitator superfamily. EmrB family.</text>
</comment>
<evidence type="ECO:0000256" key="5">
    <source>
        <dbReference type="ARBA" id="ARBA00022692"/>
    </source>
</evidence>
<feature type="transmembrane region" description="Helical" evidence="9">
    <location>
        <begin position="222"/>
        <end position="241"/>
    </location>
</feature>
<evidence type="ECO:0000256" key="7">
    <source>
        <dbReference type="ARBA" id="ARBA00023136"/>
    </source>
</evidence>
<dbReference type="Gene3D" id="1.20.1250.20">
    <property type="entry name" value="MFS general substrate transporter like domains"/>
    <property type="match status" value="1"/>
</dbReference>
<keyword evidence="5 9" id="KW-0812">Transmembrane</keyword>
<keyword evidence="4" id="KW-1003">Cell membrane</keyword>
<feature type="transmembrane region" description="Helical" evidence="9">
    <location>
        <begin position="386"/>
        <end position="410"/>
    </location>
</feature>
<evidence type="ECO:0000256" key="8">
    <source>
        <dbReference type="SAM" id="MobiDB-lite"/>
    </source>
</evidence>
<feature type="transmembrane region" description="Helical" evidence="9">
    <location>
        <begin position="132"/>
        <end position="152"/>
    </location>
</feature>
<protein>
    <submittedName>
        <fullName evidence="11">DHA2 family efflux MFS transporter permease subunit</fullName>
    </submittedName>
</protein>
<dbReference type="PRINTS" id="PR01036">
    <property type="entry name" value="TCRTETB"/>
</dbReference>
<feature type="transmembrane region" description="Helical" evidence="9">
    <location>
        <begin position="464"/>
        <end position="486"/>
    </location>
</feature>
<dbReference type="InterPro" id="IPR036259">
    <property type="entry name" value="MFS_trans_sf"/>
</dbReference>
<organism evidence="11 12">
    <name type="scientific">Nocardioides nanhaiensis</name>
    <dbReference type="NCBI Taxonomy" id="1476871"/>
    <lineage>
        <taxon>Bacteria</taxon>
        <taxon>Bacillati</taxon>
        <taxon>Actinomycetota</taxon>
        <taxon>Actinomycetes</taxon>
        <taxon>Propionibacteriales</taxon>
        <taxon>Nocardioidaceae</taxon>
        <taxon>Nocardioides</taxon>
    </lineage>
</organism>
<sequence>MSSPATSTSPASPTSPPTADAPGASRGPVVERPGRLIALLVGAAFVVILNETIMGVALPQLMAEFGVTAATAQWLTTAFLLTMAVVIPISGFLLTRLPLRTVFVLAMSSFTLGTLTAATAPVFEVLVAGRVIQAVGTALMMPLLMTTILTIVPAERRGQMMGTISIVISVAPAVGPTISGIVLDQLSWRWIFWLVLPIAVLALALGATWVRNVTEPQRVPIDVPSVLLSAVAFSGLIYGLSSIGEAAAGETPVAPWVPVAVGAVALALFVRRQLRLRSAALLDLRAFGTPTFSVAVLLVAVSMMALFGTLILLPIYLQDVLGLSTLRTGLLLLPGGLTMGVLAPFVGRLFDRVGPRPLVAPGAALASVALWLMATNLDAQTTSGTVIAVHVLLSIGLAFMFTPLLTSALGSLPQHLYSHGSAIVGTVQQVAGAAGTALFVTVMTRQSTAAISSGTNPVQGLAEGVHAAFLWGGVISAAAVLVALMVRRPREVQVAG</sequence>
<dbReference type="Gene3D" id="1.20.1720.10">
    <property type="entry name" value="Multidrug resistance protein D"/>
    <property type="match status" value="1"/>
</dbReference>
<dbReference type="PROSITE" id="PS50850">
    <property type="entry name" value="MFS"/>
    <property type="match status" value="1"/>
</dbReference>
<keyword evidence="3" id="KW-0813">Transport</keyword>
<dbReference type="InterPro" id="IPR011701">
    <property type="entry name" value="MFS"/>
</dbReference>
<dbReference type="Proteomes" id="UP001500621">
    <property type="component" value="Unassembled WGS sequence"/>
</dbReference>
<feature type="transmembrane region" description="Helical" evidence="9">
    <location>
        <begin position="329"/>
        <end position="346"/>
    </location>
</feature>
<proteinExistence type="inferred from homology"/>
<keyword evidence="7 9" id="KW-0472">Membrane</keyword>
<feature type="transmembrane region" description="Helical" evidence="9">
    <location>
        <begin position="36"/>
        <end position="62"/>
    </location>
</feature>
<keyword evidence="12" id="KW-1185">Reference proteome</keyword>
<gene>
    <name evidence="11" type="ORF">GCM10023226_00350</name>
</gene>
<evidence type="ECO:0000256" key="2">
    <source>
        <dbReference type="ARBA" id="ARBA00008537"/>
    </source>
</evidence>
<feature type="domain" description="Major facilitator superfamily (MFS) profile" evidence="10">
    <location>
        <begin position="36"/>
        <end position="491"/>
    </location>
</feature>
<evidence type="ECO:0000313" key="12">
    <source>
        <dbReference type="Proteomes" id="UP001500621"/>
    </source>
</evidence>
<reference evidence="12" key="1">
    <citation type="journal article" date="2019" name="Int. J. Syst. Evol. Microbiol.">
        <title>The Global Catalogue of Microorganisms (GCM) 10K type strain sequencing project: providing services to taxonomists for standard genome sequencing and annotation.</title>
        <authorList>
            <consortium name="The Broad Institute Genomics Platform"/>
            <consortium name="The Broad Institute Genome Sequencing Center for Infectious Disease"/>
            <person name="Wu L."/>
            <person name="Ma J."/>
        </authorList>
    </citation>
    <scope>NUCLEOTIDE SEQUENCE [LARGE SCALE GENOMIC DNA]</scope>
    <source>
        <strain evidence="12">JCM 18127</strain>
    </source>
</reference>
<evidence type="ECO:0000256" key="1">
    <source>
        <dbReference type="ARBA" id="ARBA00004651"/>
    </source>
</evidence>
<dbReference type="InterPro" id="IPR004638">
    <property type="entry name" value="EmrB-like"/>
</dbReference>
<dbReference type="EMBL" id="BAABIM010000001">
    <property type="protein sequence ID" value="GAA4668368.1"/>
    <property type="molecule type" value="Genomic_DNA"/>
</dbReference>
<dbReference type="PANTHER" id="PTHR42718">
    <property type="entry name" value="MAJOR FACILITATOR SUPERFAMILY MULTIDRUG TRANSPORTER MFSC"/>
    <property type="match status" value="1"/>
</dbReference>
<dbReference type="NCBIfam" id="TIGR00711">
    <property type="entry name" value="efflux_EmrB"/>
    <property type="match status" value="1"/>
</dbReference>
<feature type="transmembrane region" description="Helical" evidence="9">
    <location>
        <begin position="291"/>
        <end position="317"/>
    </location>
</feature>
<dbReference type="InterPro" id="IPR020846">
    <property type="entry name" value="MFS_dom"/>
</dbReference>
<dbReference type="PANTHER" id="PTHR42718:SF9">
    <property type="entry name" value="MAJOR FACILITATOR SUPERFAMILY MULTIDRUG TRANSPORTER MFSC"/>
    <property type="match status" value="1"/>
</dbReference>
<comment type="caution">
    <text evidence="11">The sequence shown here is derived from an EMBL/GenBank/DDBJ whole genome shotgun (WGS) entry which is preliminary data.</text>
</comment>
<dbReference type="Pfam" id="PF07690">
    <property type="entry name" value="MFS_1"/>
    <property type="match status" value="1"/>
</dbReference>
<evidence type="ECO:0000259" key="10">
    <source>
        <dbReference type="PROSITE" id="PS50850"/>
    </source>
</evidence>
<dbReference type="SUPFAM" id="SSF103473">
    <property type="entry name" value="MFS general substrate transporter"/>
    <property type="match status" value="1"/>
</dbReference>
<comment type="subcellular location">
    <subcellularLocation>
        <location evidence="1">Cell membrane</location>
        <topology evidence="1">Multi-pass membrane protein</topology>
    </subcellularLocation>
</comment>
<feature type="transmembrane region" description="Helical" evidence="9">
    <location>
        <begin position="253"/>
        <end position="270"/>
    </location>
</feature>
<evidence type="ECO:0000256" key="9">
    <source>
        <dbReference type="SAM" id="Phobius"/>
    </source>
</evidence>
<feature type="transmembrane region" description="Helical" evidence="9">
    <location>
        <begin position="74"/>
        <end position="94"/>
    </location>
</feature>
<accession>A0ABP8VPJ5</accession>
<evidence type="ECO:0000256" key="4">
    <source>
        <dbReference type="ARBA" id="ARBA00022475"/>
    </source>
</evidence>
<feature type="compositionally biased region" description="Low complexity" evidence="8">
    <location>
        <begin position="1"/>
        <end position="22"/>
    </location>
</feature>
<feature type="transmembrane region" description="Helical" evidence="9">
    <location>
        <begin position="358"/>
        <end position="374"/>
    </location>
</feature>
<feature type="transmembrane region" description="Helical" evidence="9">
    <location>
        <begin position="422"/>
        <end position="444"/>
    </location>
</feature>